<comment type="caution">
    <text evidence="4">The sequence shown here is derived from an EMBL/GenBank/DDBJ whole genome shotgun (WGS) entry which is preliminary data.</text>
</comment>
<dbReference type="Proteomes" id="UP000516437">
    <property type="component" value="Chromosome 5"/>
</dbReference>
<gene>
    <name evidence="4" type="ORF">CJ030_MR5G017293</name>
</gene>
<dbReference type="InterPro" id="IPR003690">
    <property type="entry name" value="MTERF"/>
</dbReference>
<evidence type="ECO:0000256" key="2">
    <source>
        <dbReference type="ARBA" id="ARBA00022472"/>
    </source>
</evidence>
<dbReference type="Pfam" id="PF02536">
    <property type="entry name" value="mTERF"/>
    <property type="match status" value="1"/>
</dbReference>
<dbReference type="OrthoDB" id="637682at2759"/>
<keyword evidence="2" id="KW-0805">Transcription regulation</keyword>
<dbReference type="Gene3D" id="1.25.70.10">
    <property type="entry name" value="Transcription termination factor 3, mitochondrial"/>
    <property type="match status" value="1"/>
</dbReference>
<dbReference type="PANTHER" id="PTHR13068">
    <property type="entry name" value="CGI-12 PROTEIN-RELATED"/>
    <property type="match status" value="1"/>
</dbReference>
<dbReference type="SMART" id="SM00733">
    <property type="entry name" value="Mterf"/>
    <property type="match status" value="7"/>
</dbReference>
<dbReference type="InterPro" id="IPR038538">
    <property type="entry name" value="MTERF_sf"/>
</dbReference>
<evidence type="ECO:0000256" key="3">
    <source>
        <dbReference type="ARBA" id="ARBA00022946"/>
    </source>
</evidence>
<keyword evidence="3" id="KW-0809">Transit peptide</keyword>
<evidence type="ECO:0008006" key="6">
    <source>
        <dbReference type="Google" id="ProtNLM"/>
    </source>
</evidence>
<dbReference type="FunFam" id="1.25.70.10:FF:000001">
    <property type="entry name" value="Mitochondrial transcription termination factor-like"/>
    <property type="match status" value="1"/>
</dbReference>
<reference evidence="4 5" key="1">
    <citation type="journal article" date="2019" name="Plant Biotechnol. J.">
        <title>The red bayberry genome and genetic basis of sex determination.</title>
        <authorList>
            <person name="Jia H.M."/>
            <person name="Jia H.J."/>
            <person name="Cai Q.L."/>
            <person name="Wang Y."/>
            <person name="Zhao H.B."/>
            <person name="Yang W.F."/>
            <person name="Wang G.Y."/>
            <person name="Li Y.H."/>
            <person name="Zhan D.L."/>
            <person name="Shen Y.T."/>
            <person name="Niu Q.F."/>
            <person name="Chang L."/>
            <person name="Qiu J."/>
            <person name="Zhao L."/>
            <person name="Xie H.B."/>
            <person name="Fu W.Y."/>
            <person name="Jin J."/>
            <person name="Li X.W."/>
            <person name="Jiao Y."/>
            <person name="Zhou C.C."/>
            <person name="Tu T."/>
            <person name="Chai C.Y."/>
            <person name="Gao J.L."/>
            <person name="Fan L.J."/>
            <person name="van de Weg E."/>
            <person name="Wang J.Y."/>
            <person name="Gao Z.S."/>
        </authorList>
    </citation>
    <scope>NUCLEOTIDE SEQUENCE [LARGE SCALE GENOMIC DNA]</scope>
    <source>
        <tissue evidence="4">Leaves</tissue>
    </source>
</reference>
<dbReference type="GO" id="GO:0006353">
    <property type="term" value="P:DNA-templated transcription termination"/>
    <property type="evidence" value="ECO:0007669"/>
    <property type="project" value="UniProtKB-KW"/>
</dbReference>
<sequence length="385" mass="43831">MLNFLYKTILHGTRYPIRAASTAPKSFLAARHISSTSNQHSFTVSYLIDSCGLSPEAALSASRDVNFETPQIADSVVAFFKNHGFSPSQISNIIGRVPSLLLSDPEKILLPKVEFFDSKGFTNSDIAGIIYRNPSILERSLKNHIVPSFVFFRSLLGTNVETVNAIKRFSGIICHDLDTYVANINILRENGVPEANIVKFLKDQPRVFVMDPVKFNCTVEEVKEMGFNASNMKFVEAVNAMTAMSKSTWERKVNALKRWGLSEAEILVAFKKHPLYILASEDKIERAMDFFVNKMGWESTLIVERPILVLLSLEKRILPRTSVIKDLVSKGLVQKNIYLPTLFEYQEKKFLEKFVMAYKKEASELLKLYKEKVDLSEMEGEWRMY</sequence>
<proteinExistence type="inferred from homology"/>
<name>A0A6A1VTP4_9ROSI</name>
<accession>A0A6A1VTP4</accession>
<comment type="similarity">
    <text evidence="1">Belongs to the mTERF family.</text>
</comment>
<dbReference type="GO" id="GO:0003676">
    <property type="term" value="F:nucleic acid binding"/>
    <property type="evidence" value="ECO:0007669"/>
    <property type="project" value="InterPro"/>
</dbReference>
<keyword evidence="2" id="KW-0806">Transcription termination</keyword>
<protein>
    <recommendedName>
        <fullName evidence="6">mTERF domain-containing protein 1, mitochondrial</fullName>
    </recommendedName>
</protein>
<dbReference type="PANTHER" id="PTHR13068:SF166">
    <property type="entry name" value="TRANSCRIPTION TERMINATION FACTOR MTERF15, MITOCHONDRIAL-LIKE"/>
    <property type="match status" value="1"/>
</dbReference>
<keyword evidence="5" id="KW-1185">Reference proteome</keyword>
<evidence type="ECO:0000313" key="4">
    <source>
        <dbReference type="EMBL" id="KAB1214030.1"/>
    </source>
</evidence>
<dbReference type="AlphaFoldDB" id="A0A6A1VTP4"/>
<dbReference type="EMBL" id="RXIC02000023">
    <property type="protein sequence ID" value="KAB1214030.1"/>
    <property type="molecule type" value="Genomic_DNA"/>
</dbReference>
<keyword evidence="2" id="KW-0804">Transcription</keyword>
<organism evidence="4 5">
    <name type="scientific">Morella rubra</name>
    <name type="common">Chinese bayberry</name>
    <dbReference type="NCBI Taxonomy" id="262757"/>
    <lineage>
        <taxon>Eukaryota</taxon>
        <taxon>Viridiplantae</taxon>
        <taxon>Streptophyta</taxon>
        <taxon>Embryophyta</taxon>
        <taxon>Tracheophyta</taxon>
        <taxon>Spermatophyta</taxon>
        <taxon>Magnoliopsida</taxon>
        <taxon>eudicotyledons</taxon>
        <taxon>Gunneridae</taxon>
        <taxon>Pentapetalae</taxon>
        <taxon>rosids</taxon>
        <taxon>fabids</taxon>
        <taxon>Fagales</taxon>
        <taxon>Myricaceae</taxon>
        <taxon>Morella</taxon>
    </lineage>
</organism>
<evidence type="ECO:0000256" key="1">
    <source>
        <dbReference type="ARBA" id="ARBA00007692"/>
    </source>
</evidence>
<evidence type="ECO:0000313" key="5">
    <source>
        <dbReference type="Proteomes" id="UP000516437"/>
    </source>
</evidence>